<organism evidence="11 12">
    <name type="scientific">Strongylocentrotus purpuratus</name>
    <name type="common">Purple sea urchin</name>
    <dbReference type="NCBI Taxonomy" id="7668"/>
    <lineage>
        <taxon>Eukaryota</taxon>
        <taxon>Metazoa</taxon>
        <taxon>Echinodermata</taxon>
        <taxon>Eleutherozoa</taxon>
        <taxon>Echinozoa</taxon>
        <taxon>Echinoidea</taxon>
        <taxon>Euechinoidea</taxon>
        <taxon>Echinacea</taxon>
        <taxon>Camarodonta</taxon>
        <taxon>Echinidea</taxon>
        <taxon>Strongylocentrotidae</taxon>
        <taxon>Strongylocentrotus</taxon>
    </lineage>
</organism>
<protein>
    <recommendedName>
        <fullName evidence="13">Macoilin</fullName>
    </recommendedName>
</protein>
<dbReference type="AlphaFoldDB" id="A0A7M7PIK2"/>
<keyword evidence="12" id="KW-1185">Reference proteome</keyword>
<feature type="region of interest" description="Disordered" evidence="9">
    <location>
        <begin position="714"/>
        <end position="812"/>
    </location>
</feature>
<feature type="compositionally biased region" description="Polar residues" evidence="9">
    <location>
        <begin position="449"/>
        <end position="467"/>
    </location>
</feature>
<keyword evidence="3 10" id="KW-0812">Transmembrane</keyword>
<evidence type="ECO:0000256" key="1">
    <source>
        <dbReference type="ARBA" id="ARBA00004232"/>
    </source>
</evidence>
<evidence type="ECO:0000256" key="10">
    <source>
        <dbReference type="SAM" id="Phobius"/>
    </source>
</evidence>
<evidence type="ECO:0000256" key="7">
    <source>
        <dbReference type="ARBA" id="ARBA00023242"/>
    </source>
</evidence>
<evidence type="ECO:0008006" key="13">
    <source>
        <dbReference type="Google" id="ProtNLM"/>
    </source>
</evidence>
<evidence type="ECO:0000256" key="9">
    <source>
        <dbReference type="SAM" id="MobiDB-lite"/>
    </source>
</evidence>
<feature type="coiled-coil region" evidence="8">
    <location>
        <begin position="474"/>
        <end position="550"/>
    </location>
</feature>
<accession>A0A7M7PIK2</accession>
<keyword evidence="4" id="KW-0256">Endoplasmic reticulum</keyword>
<dbReference type="InterPro" id="IPR019130">
    <property type="entry name" value="Macoilin"/>
</dbReference>
<dbReference type="Pfam" id="PF09726">
    <property type="entry name" value="Macoilin"/>
    <property type="match status" value="1"/>
</dbReference>
<feature type="compositionally biased region" description="Low complexity" evidence="9">
    <location>
        <begin position="714"/>
        <end position="726"/>
    </location>
</feature>
<dbReference type="PANTHER" id="PTHR13289">
    <property type="entry name" value="PROTEIN PHOSPHATASE 1-BINDING PROTEIN BIFOCAL"/>
    <property type="match status" value="1"/>
</dbReference>
<keyword evidence="7" id="KW-0539">Nucleus</keyword>
<dbReference type="FunCoup" id="A0A7M7PIK2">
    <property type="interactions" value="1662"/>
</dbReference>
<dbReference type="PANTHER" id="PTHR13289:SF6">
    <property type="entry name" value="MACOILIN"/>
    <property type="match status" value="1"/>
</dbReference>
<feature type="transmembrane region" description="Helical" evidence="10">
    <location>
        <begin position="76"/>
        <end position="94"/>
    </location>
</feature>
<dbReference type="EnsemblMetazoa" id="XM_030995358">
    <property type="protein sequence ID" value="XP_030851218"/>
    <property type="gene ID" value="LOC592537"/>
</dbReference>
<reference evidence="12" key="1">
    <citation type="submission" date="2015-02" db="EMBL/GenBank/DDBJ databases">
        <title>Genome sequencing for Strongylocentrotus purpuratus.</title>
        <authorList>
            <person name="Murali S."/>
            <person name="Liu Y."/>
            <person name="Vee V."/>
            <person name="English A."/>
            <person name="Wang M."/>
            <person name="Skinner E."/>
            <person name="Han Y."/>
            <person name="Muzny D.M."/>
            <person name="Worley K.C."/>
            <person name="Gibbs R.A."/>
        </authorList>
    </citation>
    <scope>NUCLEOTIDE SEQUENCE</scope>
</reference>
<dbReference type="GO" id="GO:0023041">
    <property type="term" value="P:neuronal signal transduction"/>
    <property type="evidence" value="ECO:0000318"/>
    <property type="project" value="GO_Central"/>
</dbReference>
<keyword evidence="6 10" id="KW-0472">Membrane</keyword>
<feature type="compositionally biased region" description="Basic and acidic residues" evidence="9">
    <location>
        <begin position="439"/>
        <end position="448"/>
    </location>
</feature>
<evidence type="ECO:0000256" key="5">
    <source>
        <dbReference type="ARBA" id="ARBA00022989"/>
    </source>
</evidence>
<dbReference type="InParanoid" id="A0A7M7PIK2"/>
<feature type="compositionally biased region" description="Low complexity" evidence="9">
    <location>
        <begin position="354"/>
        <end position="378"/>
    </location>
</feature>
<keyword evidence="5 10" id="KW-1133">Transmembrane helix</keyword>
<dbReference type="OMA" id="KQRTACE"/>
<feature type="coiled-coil region" evidence="8">
    <location>
        <begin position="605"/>
        <end position="658"/>
    </location>
</feature>
<dbReference type="KEGG" id="spu:592537"/>
<name>A0A7M7PIK2_STRPU</name>
<dbReference type="OrthoDB" id="10071111at2759"/>
<evidence type="ECO:0000313" key="12">
    <source>
        <dbReference type="Proteomes" id="UP000007110"/>
    </source>
</evidence>
<evidence type="ECO:0000256" key="6">
    <source>
        <dbReference type="ARBA" id="ARBA00023136"/>
    </source>
</evidence>
<dbReference type="GO" id="GO:0031965">
    <property type="term" value="C:nuclear membrane"/>
    <property type="evidence" value="ECO:0000318"/>
    <property type="project" value="GO_Central"/>
</dbReference>
<evidence type="ECO:0000256" key="3">
    <source>
        <dbReference type="ARBA" id="ARBA00022692"/>
    </source>
</evidence>
<dbReference type="RefSeq" id="XP_030851218.1">
    <property type="nucleotide sequence ID" value="XM_030995358.1"/>
</dbReference>
<keyword evidence="8" id="KW-0175">Coiled coil</keyword>
<evidence type="ECO:0000256" key="2">
    <source>
        <dbReference type="ARBA" id="ARBA00004269"/>
    </source>
</evidence>
<feature type="region of interest" description="Disordered" evidence="9">
    <location>
        <begin position="257"/>
        <end position="469"/>
    </location>
</feature>
<feature type="transmembrane region" description="Helical" evidence="10">
    <location>
        <begin position="166"/>
        <end position="183"/>
    </location>
</feature>
<dbReference type="GeneID" id="592537"/>
<feature type="compositionally biased region" description="Polar residues" evidence="9">
    <location>
        <begin position="731"/>
        <end position="741"/>
    </location>
</feature>
<comment type="subcellular location">
    <subcellularLocation>
        <location evidence="1">Nucleus membrane</location>
        <topology evidence="1">Multi-pass membrane protein</topology>
    </subcellularLocation>
    <subcellularLocation>
        <location evidence="2">Rough endoplasmic reticulum membrane</location>
        <topology evidence="2">Multi-pass membrane protein</topology>
    </subcellularLocation>
</comment>
<dbReference type="GO" id="GO:0006935">
    <property type="term" value="P:chemotaxis"/>
    <property type="evidence" value="ECO:0000318"/>
    <property type="project" value="GO_Central"/>
</dbReference>
<feature type="compositionally biased region" description="Polar residues" evidence="9">
    <location>
        <begin position="787"/>
        <end position="796"/>
    </location>
</feature>
<dbReference type="Proteomes" id="UP000007110">
    <property type="component" value="Unassembled WGS sequence"/>
</dbReference>
<proteinExistence type="predicted"/>
<evidence type="ECO:0000313" key="11">
    <source>
        <dbReference type="EnsemblMetazoa" id="XP_030851218"/>
    </source>
</evidence>
<sequence>MHSGRTLCIAQQPDFFRSGESYFLKYLPILSEFVLISHKLGAIGNMKRRTADCGRPRRPLKRTKITEGIYGSSTFLYLKFLGIWGFVLLLDFLLEFRFEYLWPVWLLLRSIYDSYKYQGLAFSVFFIFIAFTSDMICLLFIPVHWLFFAASTYVWVQFVWHTDRGICLPTVALWLLFVYIEASVRLRGLRSVVPFHLDLCRPFAAHCIGYPVVTLGFNFKSYVSYRMRLRKQKEVQKENDFYMQLLQQALPPEQQAANGVAVAPAEKPTKAVSKKPDEPVANGVGGKKESPSSKQPKNHPTGDGGGGGGNERSNVTKDSRNKHVGANNASTHAKSTSTTPQDGNYIETKTSQLSSSSSSSSSTSSSSSSSSSTSTTSSHSVNEFDNVKENLANEQTQAKNLKQISVGSSTRQRNPSPVMKENSSSGQGSRKPKPLPSKLENKDKDKDTNVSAEQARTMNSNNQQVKTDPSKYTIARLESDIKKLKADLQASRQVESDLRNQVNSILADEIQDKEVMEQYRKDNESLQNRLHNLVTQKQQDKQNIIQLEKKVKQERDGRTSLENLLKEERKSRKAEESCRQYSHASSVEECTENCRTRRQDQESEIQHLLKETRDKGDRLRDLEQNIELRERQEIQSNNERLMNALVAMQDKTAQLENSLRAETKLKLDLFSALGDARRQVEIAASQLHHKDSEIRELKSTIADLMAVMPMANYPSTSTSGSAPATPRYSVNFCSPRQSQADESSKPAAVTKPMAGVSPLVQQQPTPPPQPQQPQQQRSNPGTPPPGAQSQGTSPAKSSGLDPNAAIYRPKSN</sequence>
<dbReference type="GO" id="GO:0008017">
    <property type="term" value="F:microtubule binding"/>
    <property type="evidence" value="ECO:0000318"/>
    <property type="project" value="GO_Central"/>
</dbReference>
<dbReference type="GO" id="GO:0030867">
    <property type="term" value="C:rough endoplasmic reticulum membrane"/>
    <property type="evidence" value="ECO:0000318"/>
    <property type="project" value="GO_Central"/>
</dbReference>
<evidence type="ECO:0000256" key="8">
    <source>
        <dbReference type="SAM" id="Coils"/>
    </source>
</evidence>
<feature type="compositionally biased region" description="Polar residues" evidence="9">
    <location>
        <begin position="392"/>
        <end position="428"/>
    </location>
</feature>
<reference evidence="11" key="2">
    <citation type="submission" date="2021-01" db="UniProtKB">
        <authorList>
            <consortium name="EnsemblMetazoa"/>
        </authorList>
    </citation>
    <scope>IDENTIFICATION</scope>
</reference>
<evidence type="ECO:0000256" key="4">
    <source>
        <dbReference type="ARBA" id="ARBA00022824"/>
    </source>
</evidence>
<feature type="compositionally biased region" description="Polar residues" evidence="9">
    <location>
        <begin position="327"/>
        <end position="353"/>
    </location>
</feature>